<feature type="binding site" evidence="7">
    <location>
        <position position="158"/>
    </location>
    <ligand>
        <name>substrate</name>
    </ligand>
</feature>
<dbReference type="HAMAP" id="MF_01057">
    <property type="entry name" value="tRNA_methyltr_TrmB"/>
    <property type="match status" value="1"/>
</dbReference>
<keyword evidence="6 7" id="KW-0819">tRNA processing</keyword>
<sequence>MNNLYGSSGRKSVSGGFSKLSSLPDFPVTNILELKEKKGNYSGVVVEIGFGHGEFLQYLAEVKLNFLIVGIEIASKYFKKVMHRILREGISNVVLLKEDARTVLYYGFEPNSIDEIYANFPDPWPKSGQEKRRITNEKSLRLIFSRLKKGGKFYLSTDSVILKEELMEFVRERGMEIETHSQSPFPIKTKYERKWQSSNKEIHYFIIKKRDEDNFGVEKGEVIGIMPHLVMEASKIFLHDFIEKFKPFEKKEKGCHFKSEKAFLANTEDEILIPILINEEFINQRIFVSLRRRGEEYILKLYERDKIIVTKCVLKALNCIKDFILRNFGVKIVRGNL</sequence>
<comment type="function">
    <text evidence="2 7">Catalyzes the formation of N(7)-methylguanine at position 46 (m7G46) in tRNA.</text>
</comment>
<protein>
    <recommendedName>
        <fullName evidence="7">tRNA (guanine-N(7)-)-methyltransferase</fullName>
        <ecNumber evidence="7">2.1.1.33</ecNumber>
    </recommendedName>
    <alternativeName>
        <fullName evidence="7">tRNA (guanine(46)-N(7))-methyltransferase</fullName>
    </alternativeName>
    <alternativeName>
        <fullName evidence="7">tRNA(m7G46)-methyltransferase</fullName>
    </alternativeName>
</protein>
<accession>A0A7C5M4Y6</accession>
<dbReference type="GO" id="GO:0008176">
    <property type="term" value="F:tRNA (guanine(46)-N7)-methyltransferase activity"/>
    <property type="evidence" value="ECO:0007669"/>
    <property type="project" value="UniProtKB-UniRule"/>
</dbReference>
<dbReference type="SUPFAM" id="SSF53335">
    <property type="entry name" value="S-adenosyl-L-methionine-dependent methyltransferases"/>
    <property type="match status" value="1"/>
</dbReference>
<dbReference type="GO" id="GO:0043527">
    <property type="term" value="C:tRNA methyltransferase complex"/>
    <property type="evidence" value="ECO:0007669"/>
    <property type="project" value="TreeGrafter"/>
</dbReference>
<dbReference type="Proteomes" id="UP000886014">
    <property type="component" value="Unassembled WGS sequence"/>
</dbReference>
<evidence type="ECO:0000256" key="4">
    <source>
        <dbReference type="ARBA" id="ARBA00022679"/>
    </source>
</evidence>
<dbReference type="InterPro" id="IPR003358">
    <property type="entry name" value="tRNA_(Gua-N-7)_MeTrfase_Trmb"/>
</dbReference>
<feature type="binding site" evidence="7">
    <location>
        <position position="99"/>
    </location>
    <ligand>
        <name>S-adenosyl-L-methionine</name>
        <dbReference type="ChEBI" id="CHEBI:59789"/>
    </ligand>
</feature>
<feature type="binding site" evidence="7">
    <location>
        <position position="122"/>
    </location>
    <ligand>
        <name>S-adenosyl-L-methionine</name>
        <dbReference type="ChEBI" id="CHEBI:59789"/>
    </ligand>
</feature>
<dbReference type="InterPro" id="IPR055361">
    <property type="entry name" value="tRNA_methyltr_TrmB_bact"/>
</dbReference>
<evidence type="ECO:0000256" key="7">
    <source>
        <dbReference type="HAMAP-Rule" id="MF_01057"/>
    </source>
</evidence>
<dbReference type="UniPathway" id="UPA00989"/>
<comment type="catalytic activity">
    <reaction evidence="1 7">
        <text>guanosine(46) in tRNA + S-adenosyl-L-methionine = N(7)-methylguanosine(46) in tRNA + S-adenosyl-L-homocysteine</text>
        <dbReference type="Rhea" id="RHEA:42708"/>
        <dbReference type="Rhea" id="RHEA-COMP:10188"/>
        <dbReference type="Rhea" id="RHEA-COMP:10189"/>
        <dbReference type="ChEBI" id="CHEBI:57856"/>
        <dbReference type="ChEBI" id="CHEBI:59789"/>
        <dbReference type="ChEBI" id="CHEBI:74269"/>
        <dbReference type="ChEBI" id="CHEBI:74480"/>
        <dbReference type="EC" id="2.1.1.33"/>
    </reaction>
</comment>
<dbReference type="Gene3D" id="3.40.50.150">
    <property type="entry name" value="Vaccinia Virus protein VP39"/>
    <property type="match status" value="1"/>
</dbReference>
<reference evidence="8" key="1">
    <citation type="journal article" date="2020" name="mSystems">
        <title>Genome- and Community-Level Interaction Insights into Carbon Utilization and Element Cycling Functions of Hydrothermarchaeota in Hydrothermal Sediment.</title>
        <authorList>
            <person name="Zhou Z."/>
            <person name="Liu Y."/>
            <person name="Xu W."/>
            <person name="Pan J."/>
            <person name="Luo Z.H."/>
            <person name="Li M."/>
        </authorList>
    </citation>
    <scope>NUCLEOTIDE SEQUENCE [LARGE SCALE GENOMIC DNA]</scope>
    <source>
        <strain evidence="8">HyVt-94</strain>
    </source>
</reference>
<evidence type="ECO:0000256" key="1">
    <source>
        <dbReference type="ARBA" id="ARBA00000142"/>
    </source>
</evidence>
<dbReference type="Pfam" id="PF02390">
    <property type="entry name" value="Methyltransf_4"/>
    <property type="match status" value="1"/>
</dbReference>
<keyword evidence="4 7" id="KW-0808">Transferase</keyword>
<evidence type="ECO:0000313" key="8">
    <source>
        <dbReference type="EMBL" id="HHF58472.1"/>
    </source>
</evidence>
<dbReference type="PROSITE" id="PS51625">
    <property type="entry name" value="SAM_MT_TRMB"/>
    <property type="match status" value="1"/>
</dbReference>
<dbReference type="PANTHER" id="PTHR23417">
    <property type="entry name" value="3-DEOXY-D-MANNO-OCTULOSONIC-ACID TRANSFERASE/TRNA GUANINE-N 7 - -METHYLTRANSFERASE"/>
    <property type="match status" value="1"/>
</dbReference>
<feature type="binding site" evidence="7">
    <location>
        <position position="126"/>
    </location>
    <ligand>
        <name>substrate</name>
    </ligand>
</feature>
<feature type="binding site" evidence="7">
    <location>
        <begin position="189"/>
        <end position="192"/>
    </location>
    <ligand>
        <name>substrate</name>
    </ligand>
</feature>
<organism evidence="8">
    <name type="scientific">candidate division WOR-3 bacterium</name>
    <dbReference type="NCBI Taxonomy" id="2052148"/>
    <lineage>
        <taxon>Bacteria</taxon>
        <taxon>Bacteria division WOR-3</taxon>
    </lineage>
</organism>
<comment type="caution">
    <text evidence="8">The sequence shown here is derived from an EMBL/GenBank/DDBJ whole genome shotgun (WGS) entry which is preliminary data.</text>
</comment>
<dbReference type="EC" id="2.1.1.33" evidence="7"/>
<comment type="similarity">
    <text evidence="7">Belongs to the class I-like SAM-binding methyltransferase superfamily. TrmB family.</text>
</comment>
<comment type="caution">
    <text evidence="7">Lacks conserved residue(s) required for the propagation of feature annotation.</text>
</comment>
<feature type="binding site" evidence="7">
    <location>
        <position position="72"/>
    </location>
    <ligand>
        <name>S-adenosyl-L-methionine</name>
        <dbReference type="ChEBI" id="CHEBI:59789"/>
    </ligand>
</feature>
<comment type="pathway">
    <text evidence="7">tRNA modification; N(7)-methylguanine-tRNA biosynthesis.</text>
</comment>
<dbReference type="PANTHER" id="PTHR23417:SF14">
    <property type="entry name" value="PENTACOTRIPEPTIDE-REPEAT REGION OF PRORP DOMAIN-CONTAINING PROTEIN"/>
    <property type="match status" value="1"/>
</dbReference>
<dbReference type="EMBL" id="DRTV01000248">
    <property type="protein sequence ID" value="HHF58472.1"/>
    <property type="molecule type" value="Genomic_DNA"/>
</dbReference>
<gene>
    <name evidence="7" type="primary">trmB</name>
    <name evidence="8" type="ORF">ENL41_03505</name>
</gene>
<keyword evidence="3 7" id="KW-0489">Methyltransferase</keyword>
<dbReference type="InterPro" id="IPR029063">
    <property type="entry name" value="SAM-dependent_MTases_sf"/>
</dbReference>
<evidence type="ECO:0000256" key="6">
    <source>
        <dbReference type="ARBA" id="ARBA00022694"/>
    </source>
</evidence>
<proteinExistence type="inferred from homology"/>
<name>A0A7C5M4Y6_UNCW3</name>
<evidence type="ECO:0000256" key="5">
    <source>
        <dbReference type="ARBA" id="ARBA00022691"/>
    </source>
</evidence>
<keyword evidence="5 7" id="KW-0949">S-adenosyl-L-methionine</keyword>
<evidence type="ECO:0000256" key="3">
    <source>
        <dbReference type="ARBA" id="ARBA00022603"/>
    </source>
</evidence>
<dbReference type="CDD" id="cd02440">
    <property type="entry name" value="AdoMet_MTases"/>
    <property type="match status" value="1"/>
</dbReference>
<dbReference type="AlphaFoldDB" id="A0A7C5M4Y6"/>
<feature type="binding site" evidence="7">
    <location>
        <position position="47"/>
    </location>
    <ligand>
        <name>S-adenosyl-L-methionine</name>
        <dbReference type="ChEBI" id="CHEBI:59789"/>
    </ligand>
</feature>
<evidence type="ECO:0000256" key="2">
    <source>
        <dbReference type="ARBA" id="ARBA00003015"/>
    </source>
</evidence>